<protein>
    <submittedName>
        <fullName evidence="4">SDR family NAD(P)-dependent oxidoreductase</fullName>
    </submittedName>
</protein>
<dbReference type="InterPro" id="IPR051911">
    <property type="entry name" value="SDR_oxidoreductase"/>
</dbReference>
<reference evidence="4 5" key="1">
    <citation type="submission" date="2019-09" db="EMBL/GenBank/DDBJ databases">
        <title>Complete Genome Sequence of Janibacter melonis M714 with both human health impact and industrial applications.</title>
        <authorList>
            <person name="Jin M."/>
            <person name="Zhao Q.R."/>
        </authorList>
    </citation>
    <scope>NUCLEOTIDE SEQUENCE [LARGE SCALE GENOMIC DNA]</scope>
    <source>
        <strain evidence="4 5">M714</strain>
    </source>
</reference>
<evidence type="ECO:0000256" key="2">
    <source>
        <dbReference type="ARBA" id="ARBA00023002"/>
    </source>
</evidence>
<evidence type="ECO:0000256" key="1">
    <source>
        <dbReference type="ARBA" id="ARBA00006484"/>
    </source>
</evidence>
<sequence>MAGPTSSPVAIVTGASSGIGAATARRLARAGFVVYGAARRADRLAELGDGVRPLVLDVTDDASMVAGVERVLEEHGRVDVLVGNAGYGSYGSVEEVPLDEARRQLETNVIGLARMIQLVLPTMREQGSGRIINVSSMGGRFAGPFGGWYHASKFALEGLSDSLRAEVAPFGIRVSVVEPGAIKTEWGGIATDSAVEVSGDGPYAARVRRMAKGLSSGIERIASSPDVVAKAIEHAATADRPRIRYAIGAGAKPATVAARVLPARVLDVLVARGMG</sequence>
<gene>
    <name evidence="4" type="ORF">EEW87_16980</name>
</gene>
<dbReference type="AlphaFoldDB" id="A0A650GDU0"/>
<dbReference type="Proteomes" id="UP000271708">
    <property type="component" value="Chromosome"/>
</dbReference>
<accession>A0A650GDU0</accession>
<dbReference type="NCBIfam" id="NF004826">
    <property type="entry name" value="PRK06182.1"/>
    <property type="match status" value="1"/>
</dbReference>
<dbReference type="InterPro" id="IPR002347">
    <property type="entry name" value="SDR_fam"/>
</dbReference>
<dbReference type="SUPFAM" id="SSF51735">
    <property type="entry name" value="NAD(P)-binding Rossmann-fold domains"/>
    <property type="match status" value="1"/>
</dbReference>
<name>A0A650GDU0_9MICO</name>
<dbReference type="Pfam" id="PF00106">
    <property type="entry name" value="adh_short"/>
    <property type="match status" value="1"/>
</dbReference>
<dbReference type="CDD" id="cd05374">
    <property type="entry name" value="17beta-HSD-like_SDR_c"/>
    <property type="match status" value="1"/>
</dbReference>
<dbReference type="RefSeq" id="WP_123092698.1">
    <property type="nucleotide sequence ID" value="NZ_CP044548.2"/>
</dbReference>
<dbReference type="EMBL" id="CP044548">
    <property type="protein sequence ID" value="QGX08588.1"/>
    <property type="molecule type" value="Genomic_DNA"/>
</dbReference>
<organism evidence="4 5">
    <name type="scientific">Janibacter melonis</name>
    <dbReference type="NCBI Taxonomy" id="262209"/>
    <lineage>
        <taxon>Bacteria</taxon>
        <taxon>Bacillati</taxon>
        <taxon>Actinomycetota</taxon>
        <taxon>Actinomycetes</taxon>
        <taxon>Micrococcales</taxon>
        <taxon>Intrasporangiaceae</taxon>
        <taxon>Janibacter</taxon>
    </lineage>
</organism>
<evidence type="ECO:0000256" key="3">
    <source>
        <dbReference type="RuleBase" id="RU000363"/>
    </source>
</evidence>
<evidence type="ECO:0000313" key="5">
    <source>
        <dbReference type="Proteomes" id="UP000271708"/>
    </source>
</evidence>
<dbReference type="PRINTS" id="PR00080">
    <property type="entry name" value="SDRFAMILY"/>
</dbReference>
<dbReference type="PANTHER" id="PTHR43976">
    <property type="entry name" value="SHORT CHAIN DEHYDROGENASE"/>
    <property type="match status" value="1"/>
</dbReference>
<dbReference type="KEGG" id="jme:EEW87_16980"/>
<keyword evidence="2" id="KW-0560">Oxidoreductase</keyword>
<dbReference type="PANTHER" id="PTHR43976:SF16">
    <property type="entry name" value="SHORT-CHAIN DEHYDROGENASE_REDUCTASE FAMILY PROTEIN"/>
    <property type="match status" value="1"/>
</dbReference>
<dbReference type="InterPro" id="IPR036291">
    <property type="entry name" value="NAD(P)-bd_dom_sf"/>
</dbReference>
<comment type="similarity">
    <text evidence="1 3">Belongs to the short-chain dehydrogenases/reductases (SDR) family.</text>
</comment>
<dbReference type="GO" id="GO:0016491">
    <property type="term" value="F:oxidoreductase activity"/>
    <property type="evidence" value="ECO:0007669"/>
    <property type="project" value="UniProtKB-KW"/>
</dbReference>
<proteinExistence type="inferred from homology"/>
<evidence type="ECO:0000313" key="4">
    <source>
        <dbReference type="EMBL" id="QGX08588.1"/>
    </source>
</evidence>
<dbReference type="Gene3D" id="3.40.50.720">
    <property type="entry name" value="NAD(P)-binding Rossmann-like Domain"/>
    <property type="match status" value="1"/>
</dbReference>
<dbReference type="GeneID" id="59162754"/>
<dbReference type="PRINTS" id="PR00081">
    <property type="entry name" value="GDHRDH"/>
</dbReference>